<name>A0AAD4PI38_9MUSC</name>
<dbReference type="Gene3D" id="3.30.160.60">
    <property type="entry name" value="Classic Zinc Finger"/>
    <property type="match status" value="1"/>
</dbReference>
<dbReference type="GO" id="GO:0061629">
    <property type="term" value="F:RNA polymerase II-specific DNA-binding transcription factor binding"/>
    <property type="evidence" value="ECO:0007669"/>
    <property type="project" value="InterPro"/>
</dbReference>
<dbReference type="SUPFAM" id="SSF57667">
    <property type="entry name" value="beta-beta-alpha zinc fingers"/>
    <property type="match status" value="1"/>
</dbReference>
<dbReference type="PROSITE" id="PS51810">
    <property type="entry name" value="ZF_CCHC_FOG"/>
    <property type="match status" value="1"/>
</dbReference>
<evidence type="ECO:0000259" key="14">
    <source>
        <dbReference type="PROSITE" id="PS51810"/>
    </source>
</evidence>
<sequence>MEMHGTVKAFRCSICQYKGNTLRGMRTHIRTHFDKKTSDVNEEHYMTCIFEEDAAAAVAAAVAAAAAAPATVLGLDVAAVAAPQEQLEQHPPQIFNCDYCNYASSYKGNVLRHMKLLHPHVAISSPSISPETRETQDINPHAEVALVNGERESSAAGSFHIKAEPLEQQPVAATLSLVHENNNSPIGTPHSHAHIKAEPLDMGIDVSPPSLPLLPPPVSHSPLGPAGAAAEAMKKYCSTCDISFNYVKTYLAHKQFYCKSKLHRPEANESPSPNHMHHNHMGAAVPLQSPSELLLLQKNKENLQEAAI</sequence>
<keyword evidence="3" id="KW-0479">Metal-binding</keyword>
<gene>
    <name evidence="15" type="ORF">KR093_000937</name>
</gene>
<evidence type="ECO:0000313" key="15">
    <source>
        <dbReference type="EMBL" id="KAH8360950.1"/>
    </source>
</evidence>
<reference evidence="15" key="1">
    <citation type="journal article" date="2021" name="Mol. Ecol. Resour.">
        <title>Phylogenomic analyses of the genus Drosophila reveals genomic signals of climate adaptation.</title>
        <authorList>
            <person name="Li F."/>
            <person name="Rane R.V."/>
            <person name="Luria V."/>
            <person name="Xiong Z."/>
            <person name="Chen J."/>
            <person name="Li Z."/>
            <person name="Catullo R.A."/>
            <person name="Griffin P.C."/>
            <person name="Schiffer M."/>
            <person name="Pearce S."/>
            <person name="Lee S.F."/>
            <person name="McElroy K."/>
            <person name="Stocker A."/>
            <person name="Shirriffs J."/>
            <person name="Cockerell F."/>
            <person name="Coppin C."/>
            <person name="Sgro C.M."/>
            <person name="Karger A."/>
            <person name="Cain J.W."/>
            <person name="Weber J.A."/>
            <person name="Santpere G."/>
            <person name="Kirschner M.W."/>
            <person name="Hoffmann A.A."/>
            <person name="Oakeshott J.G."/>
            <person name="Zhang G."/>
        </authorList>
    </citation>
    <scope>NUCLEOTIDE SEQUENCE</scope>
    <source>
        <strain evidence="15">BGI-SZ-2011g</strain>
    </source>
</reference>
<feature type="domain" description="C2H2-type" evidence="13">
    <location>
        <begin position="10"/>
        <end position="37"/>
    </location>
</feature>
<protein>
    <recommendedName>
        <fullName evidence="17">Zinc finger protein ush</fullName>
    </recommendedName>
</protein>
<evidence type="ECO:0000256" key="5">
    <source>
        <dbReference type="ARBA" id="ARBA00022771"/>
    </source>
</evidence>
<organism evidence="15 16">
    <name type="scientific">Drosophila rubida</name>
    <dbReference type="NCBI Taxonomy" id="30044"/>
    <lineage>
        <taxon>Eukaryota</taxon>
        <taxon>Metazoa</taxon>
        <taxon>Ecdysozoa</taxon>
        <taxon>Arthropoda</taxon>
        <taxon>Hexapoda</taxon>
        <taxon>Insecta</taxon>
        <taxon>Pterygota</taxon>
        <taxon>Neoptera</taxon>
        <taxon>Endopterygota</taxon>
        <taxon>Diptera</taxon>
        <taxon>Brachycera</taxon>
        <taxon>Muscomorpha</taxon>
        <taxon>Ephydroidea</taxon>
        <taxon>Drosophilidae</taxon>
        <taxon>Drosophila</taxon>
    </lineage>
</organism>
<evidence type="ECO:0008006" key="17">
    <source>
        <dbReference type="Google" id="ProtNLM"/>
    </source>
</evidence>
<feature type="domain" description="CCHC FOG-type" evidence="14">
    <location>
        <begin position="229"/>
        <end position="262"/>
    </location>
</feature>
<accession>A0AAD4PI38</accession>
<evidence type="ECO:0000256" key="11">
    <source>
        <dbReference type="ARBA" id="ARBA00023242"/>
    </source>
</evidence>
<proteinExistence type="predicted"/>
<evidence type="ECO:0000256" key="7">
    <source>
        <dbReference type="ARBA" id="ARBA00023015"/>
    </source>
</evidence>
<evidence type="ECO:0000256" key="3">
    <source>
        <dbReference type="ARBA" id="ARBA00022723"/>
    </source>
</evidence>
<evidence type="ECO:0000256" key="1">
    <source>
        <dbReference type="ARBA" id="ARBA00004123"/>
    </source>
</evidence>
<dbReference type="PROSITE" id="PS50157">
    <property type="entry name" value="ZINC_FINGER_C2H2_2"/>
    <property type="match status" value="1"/>
</dbReference>
<evidence type="ECO:0000256" key="4">
    <source>
        <dbReference type="ARBA" id="ARBA00022737"/>
    </source>
</evidence>
<dbReference type="GO" id="GO:0008270">
    <property type="term" value="F:zinc ion binding"/>
    <property type="evidence" value="ECO:0007669"/>
    <property type="project" value="UniProtKB-KW"/>
</dbReference>
<dbReference type="GO" id="GO:0045944">
    <property type="term" value="P:positive regulation of transcription by RNA polymerase II"/>
    <property type="evidence" value="ECO:0007669"/>
    <property type="project" value="TreeGrafter"/>
</dbReference>
<evidence type="ECO:0000256" key="12">
    <source>
        <dbReference type="PROSITE-ProRule" id="PRU00042"/>
    </source>
</evidence>
<comment type="caution">
    <text evidence="15">The sequence shown here is derived from an EMBL/GenBank/DDBJ whole genome shotgun (WGS) entry which is preliminary data.</text>
</comment>
<dbReference type="GO" id="GO:0005634">
    <property type="term" value="C:nucleus"/>
    <property type="evidence" value="ECO:0007669"/>
    <property type="project" value="UniProtKB-SubCell"/>
</dbReference>
<dbReference type="SMART" id="SM00355">
    <property type="entry name" value="ZnF_C2H2"/>
    <property type="match status" value="2"/>
</dbReference>
<dbReference type="AlphaFoldDB" id="A0AAD4PI38"/>
<evidence type="ECO:0000256" key="9">
    <source>
        <dbReference type="ARBA" id="ARBA00023159"/>
    </source>
</evidence>
<keyword evidence="6" id="KW-0862">Zinc</keyword>
<dbReference type="InterPro" id="IPR039746">
    <property type="entry name" value="FOG"/>
</dbReference>
<dbReference type="GO" id="GO:0030154">
    <property type="term" value="P:cell differentiation"/>
    <property type="evidence" value="ECO:0007669"/>
    <property type="project" value="UniProtKB-ARBA"/>
</dbReference>
<dbReference type="InterPro" id="IPR059121">
    <property type="entry name" value="CCHC_ZFPM2-like"/>
</dbReference>
<keyword evidence="7" id="KW-0805">Transcription regulation</keyword>
<keyword evidence="10" id="KW-0804">Transcription</keyword>
<dbReference type="EMBL" id="JAJJHW010003363">
    <property type="protein sequence ID" value="KAH8360950.1"/>
    <property type="molecule type" value="Genomic_DNA"/>
</dbReference>
<keyword evidence="4" id="KW-0677">Repeat</keyword>
<evidence type="ECO:0000313" key="16">
    <source>
        <dbReference type="Proteomes" id="UP001200034"/>
    </source>
</evidence>
<dbReference type="InterPro" id="IPR034731">
    <property type="entry name" value="Znf_CCHC_FOG"/>
</dbReference>
<dbReference type="InterPro" id="IPR013087">
    <property type="entry name" value="Znf_C2H2_type"/>
</dbReference>
<dbReference type="Pfam" id="PF25445">
    <property type="entry name" value="CCHC_ZFPM2"/>
    <property type="match status" value="1"/>
</dbReference>
<dbReference type="GO" id="GO:0003677">
    <property type="term" value="F:DNA binding"/>
    <property type="evidence" value="ECO:0007669"/>
    <property type="project" value="UniProtKB-KW"/>
</dbReference>
<keyword evidence="8" id="KW-0238">DNA-binding</keyword>
<keyword evidence="2" id="KW-0678">Repressor</keyword>
<dbReference type="GO" id="GO:0009653">
    <property type="term" value="P:anatomical structure morphogenesis"/>
    <property type="evidence" value="ECO:0007669"/>
    <property type="project" value="UniProtKB-ARBA"/>
</dbReference>
<dbReference type="PANTHER" id="PTHR12958:SF3">
    <property type="entry name" value="ZINC FINGER PROTEIN USH"/>
    <property type="match status" value="1"/>
</dbReference>
<evidence type="ECO:0000256" key="10">
    <source>
        <dbReference type="ARBA" id="ARBA00023163"/>
    </source>
</evidence>
<comment type="subcellular location">
    <subcellularLocation>
        <location evidence="1">Nucleus</location>
    </subcellularLocation>
</comment>
<keyword evidence="9" id="KW-0010">Activator</keyword>
<dbReference type="InterPro" id="IPR036236">
    <property type="entry name" value="Znf_C2H2_sf"/>
</dbReference>
<dbReference type="GO" id="GO:0000122">
    <property type="term" value="P:negative regulation of transcription by RNA polymerase II"/>
    <property type="evidence" value="ECO:0007669"/>
    <property type="project" value="TreeGrafter"/>
</dbReference>
<keyword evidence="5 12" id="KW-0863">Zinc-finger</keyword>
<evidence type="ECO:0000259" key="13">
    <source>
        <dbReference type="PROSITE" id="PS50157"/>
    </source>
</evidence>
<dbReference type="GO" id="GO:0007507">
    <property type="term" value="P:heart development"/>
    <property type="evidence" value="ECO:0007669"/>
    <property type="project" value="TreeGrafter"/>
</dbReference>
<evidence type="ECO:0000256" key="2">
    <source>
        <dbReference type="ARBA" id="ARBA00022491"/>
    </source>
</evidence>
<evidence type="ECO:0000256" key="8">
    <source>
        <dbReference type="ARBA" id="ARBA00023125"/>
    </source>
</evidence>
<evidence type="ECO:0000256" key="6">
    <source>
        <dbReference type="ARBA" id="ARBA00022833"/>
    </source>
</evidence>
<dbReference type="PANTHER" id="PTHR12958">
    <property type="entry name" value="FRIEND OF GATA2-RELATED"/>
    <property type="match status" value="1"/>
</dbReference>
<keyword evidence="11" id="KW-0539">Nucleus</keyword>
<keyword evidence="16" id="KW-1185">Reference proteome</keyword>
<dbReference type="Proteomes" id="UP001200034">
    <property type="component" value="Unassembled WGS sequence"/>
</dbReference>